<evidence type="ECO:0000256" key="14">
    <source>
        <dbReference type="ARBA" id="ARBA00023306"/>
    </source>
</evidence>
<organism evidence="19 20">
    <name type="scientific">Notechis scutatus</name>
    <name type="common">mainland tiger snake</name>
    <dbReference type="NCBI Taxonomy" id="8663"/>
    <lineage>
        <taxon>Eukaryota</taxon>
        <taxon>Metazoa</taxon>
        <taxon>Chordata</taxon>
        <taxon>Craniata</taxon>
        <taxon>Vertebrata</taxon>
        <taxon>Euteleostomi</taxon>
        <taxon>Lepidosauria</taxon>
        <taxon>Squamata</taxon>
        <taxon>Bifurcata</taxon>
        <taxon>Unidentata</taxon>
        <taxon>Episquamata</taxon>
        <taxon>Toxicofera</taxon>
        <taxon>Serpentes</taxon>
        <taxon>Colubroidea</taxon>
        <taxon>Elapidae</taxon>
        <taxon>Hydrophiinae</taxon>
        <taxon>Notechis</taxon>
    </lineage>
</organism>
<dbReference type="GO" id="GO:0030496">
    <property type="term" value="C:midbody"/>
    <property type="evidence" value="ECO:0007669"/>
    <property type="project" value="TreeGrafter"/>
</dbReference>
<keyword evidence="13" id="KW-0206">Cytoskeleton</keyword>
<protein>
    <recommendedName>
        <fullName evidence="18">Protein JTB</fullName>
    </recommendedName>
</protein>
<evidence type="ECO:0000256" key="16">
    <source>
        <dbReference type="ARBA" id="ARBA00060886"/>
    </source>
</evidence>
<dbReference type="GeneID" id="113430430"/>
<keyword evidence="12" id="KW-0472">Membrane</keyword>
<evidence type="ECO:0000256" key="17">
    <source>
        <dbReference type="ARBA" id="ARBA00063184"/>
    </source>
</evidence>
<dbReference type="GO" id="GO:0005739">
    <property type="term" value="C:mitochondrion"/>
    <property type="evidence" value="ECO:0007669"/>
    <property type="project" value="UniProtKB-SubCell"/>
</dbReference>
<keyword evidence="10" id="KW-1133">Transmembrane helix</keyword>
<evidence type="ECO:0000256" key="4">
    <source>
        <dbReference type="ARBA" id="ARBA00004479"/>
    </source>
</evidence>
<reference evidence="20" key="1">
    <citation type="submission" date="2025-08" db="UniProtKB">
        <authorList>
            <consortium name="RefSeq"/>
        </authorList>
    </citation>
    <scope>IDENTIFICATION</scope>
</reference>
<keyword evidence="7" id="KW-0812">Transmembrane</keyword>
<keyword evidence="5" id="KW-0963">Cytoplasm</keyword>
<dbReference type="GO" id="GO:0005813">
    <property type="term" value="C:centrosome"/>
    <property type="evidence" value="ECO:0007669"/>
    <property type="project" value="UniProtKB-SubCell"/>
</dbReference>
<keyword evidence="6" id="KW-0132">Cell division</keyword>
<dbReference type="CTD" id="10899"/>
<comment type="subcellular location">
    <subcellularLocation>
        <location evidence="3">Cytoplasm</location>
        <location evidence="3">Cytoskeleton</location>
        <location evidence="3">Microtubule organizing center</location>
        <location evidence="3">Centrosome</location>
    </subcellularLocation>
    <subcellularLocation>
        <location evidence="2">Cytoplasm</location>
        <location evidence="2">Cytoskeleton</location>
        <location evidence="2">Spindle</location>
    </subcellularLocation>
    <subcellularLocation>
        <location evidence="4">Membrane</location>
        <topology evidence="4">Single-pass type I membrane protein</topology>
    </subcellularLocation>
    <subcellularLocation>
        <location evidence="1">Mitochondrion</location>
    </subcellularLocation>
</comment>
<dbReference type="RefSeq" id="XP_026548654.1">
    <property type="nucleotide sequence ID" value="XM_026692869.1"/>
</dbReference>
<evidence type="ECO:0000256" key="1">
    <source>
        <dbReference type="ARBA" id="ARBA00004173"/>
    </source>
</evidence>
<evidence type="ECO:0000313" key="19">
    <source>
        <dbReference type="Proteomes" id="UP000504612"/>
    </source>
</evidence>
<dbReference type="GO" id="GO:0016020">
    <property type="term" value="C:membrane"/>
    <property type="evidence" value="ECO:0007669"/>
    <property type="project" value="UniProtKB-SubCell"/>
</dbReference>
<dbReference type="GO" id="GO:0005819">
    <property type="term" value="C:spindle"/>
    <property type="evidence" value="ECO:0007669"/>
    <property type="project" value="UniProtKB-SubCell"/>
</dbReference>
<gene>
    <name evidence="20" type="primary">JTB</name>
</gene>
<name>A0A6J1W890_9SAUR</name>
<dbReference type="AlphaFoldDB" id="A0A6J1W890"/>
<evidence type="ECO:0000256" key="2">
    <source>
        <dbReference type="ARBA" id="ARBA00004186"/>
    </source>
</evidence>
<dbReference type="InterPro" id="IPR008657">
    <property type="entry name" value="JTB"/>
</dbReference>
<keyword evidence="14" id="KW-0131">Cell cycle</keyword>
<keyword evidence="8" id="KW-0732">Signal</keyword>
<evidence type="ECO:0000256" key="9">
    <source>
        <dbReference type="ARBA" id="ARBA00022776"/>
    </source>
</evidence>
<sequence length="146" mass="16276">WRPVSRPFRPPPPWSECKLTSLVSRRSAEGIAKNDAKAPASLTGTTPCWRREDFVVTTECAPCTSFQIKTMSECGVTGFVEQINCGLSKKGEFKSCRSLEMETRIFWKFEGAMLGAAAVFALLVVCRQRVLDGKALEKVRKQIESI</sequence>
<dbReference type="FunFam" id="3.30.720.220:FF:000001">
    <property type="entry name" value="Jumping translocation breakpoint"/>
    <property type="match status" value="1"/>
</dbReference>
<dbReference type="Proteomes" id="UP000504612">
    <property type="component" value="Unplaced"/>
</dbReference>
<comment type="subunit">
    <text evidence="17">Interacts with AURKA, AURKB, BIRC5 and INCENP. May be a component of the CPC at least composed of BIRC5/survivin, CDCA8/borealin, INCENP and AURKB/Aurora-B.</text>
</comment>
<keyword evidence="19" id="KW-1185">Reference proteome</keyword>
<feature type="non-terminal residue" evidence="20">
    <location>
        <position position="1"/>
    </location>
</feature>
<comment type="similarity">
    <text evidence="16">Belongs to the JTB family.</text>
</comment>
<dbReference type="PANTHER" id="PTHR13041:SF3">
    <property type="entry name" value="PROTEIN JTB"/>
    <property type="match status" value="1"/>
</dbReference>
<evidence type="ECO:0000256" key="13">
    <source>
        <dbReference type="ARBA" id="ARBA00023212"/>
    </source>
</evidence>
<evidence type="ECO:0000256" key="15">
    <source>
        <dbReference type="ARBA" id="ARBA00058368"/>
    </source>
</evidence>
<evidence type="ECO:0000256" key="18">
    <source>
        <dbReference type="ARBA" id="ARBA00068227"/>
    </source>
</evidence>
<accession>A0A6J1W890</accession>
<evidence type="ECO:0000256" key="6">
    <source>
        <dbReference type="ARBA" id="ARBA00022618"/>
    </source>
</evidence>
<dbReference type="Pfam" id="PF05439">
    <property type="entry name" value="JTB"/>
    <property type="match status" value="1"/>
</dbReference>
<keyword evidence="11" id="KW-0496">Mitochondrion</keyword>
<evidence type="ECO:0000256" key="12">
    <source>
        <dbReference type="ARBA" id="ARBA00023136"/>
    </source>
</evidence>
<evidence type="ECO:0000256" key="10">
    <source>
        <dbReference type="ARBA" id="ARBA00022989"/>
    </source>
</evidence>
<keyword evidence="9" id="KW-0498">Mitosis</keyword>
<dbReference type="Gene3D" id="3.30.720.220">
    <property type="match status" value="1"/>
</dbReference>
<evidence type="ECO:0000256" key="8">
    <source>
        <dbReference type="ARBA" id="ARBA00022729"/>
    </source>
</evidence>
<dbReference type="PANTHER" id="PTHR13041">
    <property type="entry name" value="JTB PROTEIN-RELATED"/>
    <property type="match status" value="1"/>
</dbReference>
<evidence type="ECO:0000313" key="20">
    <source>
        <dbReference type="RefSeq" id="XP_026548654.1"/>
    </source>
</evidence>
<evidence type="ECO:0000256" key="11">
    <source>
        <dbReference type="ARBA" id="ARBA00023128"/>
    </source>
</evidence>
<evidence type="ECO:0000256" key="5">
    <source>
        <dbReference type="ARBA" id="ARBA00022490"/>
    </source>
</evidence>
<comment type="function">
    <text evidence="15">Required for normal cytokinesis during mitosis. Plays a role in the regulation of cell proliferation. May be a component of the chromosomal passenger complex (CPC), a complex that acts as a key regulator of mitosis. The CPC complex has essential functions at the centromere in ensuring correct chromosome alignment and segregation and is required for chromatin-induced microtubule stabilization and spindle assembly. Increases AURKB activity. Inhibits apoptosis induced by TGFB1. Overexpression induces swelling of mitochondria and reduces mitochondrial membrane potential.</text>
</comment>
<evidence type="ECO:0000256" key="3">
    <source>
        <dbReference type="ARBA" id="ARBA00004300"/>
    </source>
</evidence>
<dbReference type="KEGG" id="nss:113430430"/>
<dbReference type="GO" id="GO:0000281">
    <property type="term" value="P:mitotic cytokinesis"/>
    <property type="evidence" value="ECO:0007669"/>
    <property type="project" value="TreeGrafter"/>
</dbReference>
<proteinExistence type="inferred from homology"/>
<evidence type="ECO:0000256" key="7">
    <source>
        <dbReference type="ARBA" id="ARBA00022692"/>
    </source>
</evidence>